<evidence type="ECO:0000256" key="4">
    <source>
        <dbReference type="ARBA" id="ARBA00022964"/>
    </source>
</evidence>
<keyword evidence="3" id="KW-0847">Vitamin C</keyword>
<dbReference type="SUPFAM" id="SSF52833">
    <property type="entry name" value="Thioredoxin-like"/>
    <property type="match status" value="1"/>
</dbReference>
<dbReference type="InterPro" id="IPR006620">
    <property type="entry name" value="Pro_4_hyd_alph"/>
</dbReference>
<dbReference type="SUPFAM" id="SSF51197">
    <property type="entry name" value="Clavaminate synthase-like"/>
    <property type="match status" value="1"/>
</dbReference>
<dbReference type="InterPro" id="IPR036249">
    <property type="entry name" value="Thioredoxin-like_sf"/>
</dbReference>
<evidence type="ECO:0000256" key="5">
    <source>
        <dbReference type="ARBA" id="ARBA00023002"/>
    </source>
</evidence>
<protein>
    <submittedName>
        <fullName evidence="8">2OG-Fe(II) oxygenase</fullName>
    </submittedName>
</protein>
<dbReference type="Gene3D" id="2.60.120.620">
    <property type="entry name" value="q2cbj1_9rhob like domain"/>
    <property type="match status" value="1"/>
</dbReference>
<evidence type="ECO:0000256" key="1">
    <source>
        <dbReference type="ARBA" id="ARBA00001961"/>
    </source>
</evidence>
<evidence type="ECO:0000256" key="2">
    <source>
        <dbReference type="ARBA" id="ARBA00022723"/>
    </source>
</evidence>
<evidence type="ECO:0000259" key="7">
    <source>
        <dbReference type="PROSITE" id="PS51471"/>
    </source>
</evidence>
<accession>A0ABT8ZS15</accession>
<evidence type="ECO:0000256" key="6">
    <source>
        <dbReference type="ARBA" id="ARBA00023004"/>
    </source>
</evidence>
<dbReference type="EMBL" id="JAUQOM010000022">
    <property type="protein sequence ID" value="MDO7837332.1"/>
    <property type="molecule type" value="Genomic_DNA"/>
</dbReference>
<dbReference type="InterPro" id="IPR044862">
    <property type="entry name" value="Pro_4_hyd_alph_FE2OG_OXY"/>
</dbReference>
<organism evidence="8 9">
    <name type="scientific">Sphingobium cyanobacteriorum</name>
    <dbReference type="NCBI Taxonomy" id="3063954"/>
    <lineage>
        <taxon>Bacteria</taxon>
        <taxon>Pseudomonadati</taxon>
        <taxon>Pseudomonadota</taxon>
        <taxon>Alphaproteobacteria</taxon>
        <taxon>Sphingomonadales</taxon>
        <taxon>Sphingomonadaceae</taxon>
        <taxon>Sphingobium</taxon>
    </lineage>
</organism>
<dbReference type="SMART" id="SM00702">
    <property type="entry name" value="P4Hc"/>
    <property type="match status" value="1"/>
</dbReference>
<sequence length="378" mass="42223">MLLPGDPVPSFRVRSLANPDYSFRSTAGRYIAITFIGSSGAPGAMAFYRRMRADAGPFDDDFACAFIVTSDPHDADGERLQERYPGLRIFLDLDRKVAELFGALRPEKNGPRAIAVCTWILDPGLRVIRMVPATDLASHDDEIRAAMADLPPVHRDSDAWAPVLKVPGLFEPALCRDLIAYADRQGLRESGFMSTDPANGNTVLQLNHRHKRRSDCMIDDARLREAVQARIVRRLVPQVERAFQFRATRMERYIISCYDAGTGGYFRPHTDNSTLGTAHRRFAVSIGLNAEEYEGGDLRFPEFGSRTYRPPTGGAIVFSCSLLHEALPVTQGRRFAVLPFLYDEAAAKVRLDNAQHLDDPQLRDNVLRSIDAPEMQES</sequence>
<keyword evidence="2" id="KW-0479">Metal-binding</keyword>
<comment type="caution">
    <text evidence="8">The sequence shown here is derived from an EMBL/GenBank/DDBJ whole genome shotgun (WGS) entry which is preliminary data.</text>
</comment>
<gene>
    <name evidence="8" type="ORF">Q4610_20000</name>
</gene>
<dbReference type="RefSeq" id="WP_304537632.1">
    <property type="nucleotide sequence ID" value="NZ_JAUQOM010000022.1"/>
</dbReference>
<evidence type="ECO:0000313" key="9">
    <source>
        <dbReference type="Proteomes" id="UP001176471"/>
    </source>
</evidence>
<dbReference type="Pfam" id="PF13640">
    <property type="entry name" value="2OG-FeII_Oxy_3"/>
    <property type="match status" value="1"/>
</dbReference>
<feature type="domain" description="Fe2OG dioxygenase" evidence="7">
    <location>
        <begin position="246"/>
        <end position="344"/>
    </location>
</feature>
<dbReference type="Proteomes" id="UP001176471">
    <property type="component" value="Unassembled WGS sequence"/>
</dbReference>
<keyword evidence="5" id="KW-0560">Oxidoreductase</keyword>
<dbReference type="PROSITE" id="PS51471">
    <property type="entry name" value="FE2OG_OXY"/>
    <property type="match status" value="1"/>
</dbReference>
<proteinExistence type="predicted"/>
<name>A0ABT8ZS15_9SPHN</name>
<evidence type="ECO:0000256" key="3">
    <source>
        <dbReference type="ARBA" id="ARBA00022896"/>
    </source>
</evidence>
<keyword evidence="9" id="KW-1185">Reference proteome</keyword>
<reference evidence="8" key="1">
    <citation type="submission" date="2023-07" db="EMBL/GenBank/DDBJ databases">
        <title>Bacterial whole genome sequence for Sphingobium sp. HBC34.</title>
        <authorList>
            <person name="Le V."/>
            <person name="Ko S.-R."/>
            <person name="Ahn C.-Y."/>
            <person name="Oh H.-M."/>
        </authorList>
    </citation>
    <scope>NUCLEOTIDE SEQUENCE</scope>
    <source>
        <strain evidence="8">HBC34</strain>
    </source>
</reference>
<keyword evidence="6" id="KW-0408">Iron</keyword>
<keyword evidence="4" id="KW-0223">Dioxygenase</keyword>
<comment type="cofactor">
    <cofactor evidence="1">
        <name>L-ascorbate</name>
        <dbReference type="ChEBI" id="CHEBI:38290"/>
    </cofactor>
</comment>
<dbReference type="InterPro" id="IPR005123">
    <property type="entry name" value="Oxoglu/Fe-dep_dioxygenase_dom"/>
</dbReference>
<dbReference type="Gene3D" id="3.40.30.10">
    <property type="entry name" value="Glutaredoxin"/>
    <property type="match status" value="1"/>
</dbReference>
<evidence type="ECO:0000313" key="8">
    <source>
        <dbReference type="EMBL" id="MDO7837332.1"/>
    </source>
</evidence>